<comment type="caution">
    <text evidence="3">The sequence shown here is derived from an EMBL/GenBank/DDBJ whole genome shotgun (WGS) entry which is preliminary data.</text>
</comment>
<gene>
    <name evidence="3" type="ORF">ACFFIO_04250</name>
</gene>
<name>A0ABV6F2H5_9MICC</name>
<reference evidence="3 4" key="1">
    <citation type="submission" date="2024-09" db="EMBL/GenBank/DDBJ databases">
        <authorList>
            <person name="Sun Q."/>
            <person name="Mori K."/>
        </authorList>
    </citation>
    <scope>NUCLEOTIDE SEQUENCE [LARGE SCALE GENOMIC DNA]</scope>
    <source>
        <strain evidence="3 4">CCM 7609</strain>
    </source>
</reference>
<keyword evidence="1" id="KW-0175">Coiled coil</keyword>
<protein>
    <submittedName>
        <fullName evidence="3">Uncharacterized protein</fullName>
    </submittedName>
</protein>
<keyword evidence="4" id="KW-1185">Reference proteome</keyword>
<evidence type="ECO:0000256" key="1">
    <source>
        <dbReference type="SAM" id="Coils"/>
    </source>
</evidence>
<feature type="coiled-coil region" evidence="1">
    <location>
        <begin position="33"/>
        <end position="67"/>
    </location>
</feature>
<accession>A0ABV6F2H5</accession>
<dbReference type="EMBL" id="JBHLWH010000013">
    <property type="protein sequence ID" value="MFC0247707.1"/>
    <property type="molecule type" value="Genomic_DNA"/>
</dbReference>
<feature type="region of interest" description="Disordered" evidence="2">
    <location>
        <begin position="1"/>
        <end position="33"/>
    </location>
</feature>
<organism evidence="3 4">
    <name type="scientific">Citricoccus parietis</name>
    <dbReference type="NCBI Taxonomy" id="592307"/>
    <lineage>
        <taxon>Bacteria</taxon>
        <taxon>Bacillati</taxon>
        <taxon>Actinomycetota</taxon>
        <taxon>Actinomycetes</taxon>
        <taxon>Micrococcales</taxon>
        <taxon>Micrococcaceae</taxon>
        <taxon>Citricoccus</taxon>
    </lineage>
</organism>
<dbReference type="RefSeq" id="WP_378040340.1">
    <property type="nucleotide sequence ID" value="NZ_JBHLWH010000013.1"/>
</dbReference>
<dbReference type="Proteomes" id="UP001589766">
    <property type="component" value="Unassembled WGS sequence"/>
</dbReference>
<proteinExistence type="predicted"/>
<sequence>MSDPSMGRRYCSDAHRQAAYRARRQPVSDESEVDQLRAQVRSLKDDRRLLEVQLQGAETRAADAAREAEQYATMWEGMLRSNGLLVSSLAASEEQAEKLRIELETSGVRHAYRYGYEKGHMDAGKQMARREDVDYITARAQMAGYVEGYGDGSNGRPKLTIKDMLPRH</sequence>
<evidence type="ECO:0000256" key="2">
    <source>
        <dbReference type="SAM" id="MobiDB-lite"/>
    </source>
</evidence>
<evidence type="ECO:0000313" key="3">
    <source>
        <dbReference type="EMBL" id="MFC0247707.1"/>
    </source>
</evidence>
<evidence type="ECO:0000313" key="4">
    <source>
        <dbReference type="Proteomes" id="UP001589766"/>
    </source>
</evidence>